<dbReference type="EMBL" id="AAMD01000018">
    <property type="protein sequence ID" value="EAU68364.1"/>
    <property type="molecule type" value="Genomic_DNA"/>
</dbReference>
<organism evidence="1 2">
    <name type="scientific">Stigmatella aurantiaca (strain DW4/3-1)</name>
    <dbReference type="NCBI Taxonomy" id="378806"/>
    <lineage>
        <taxon>Bacteria</taxon>
        <taxon>Pseudomonadati</taxon>
        <taxon>Myxococcota</taxon>
        <taxon>Myxococcia</taxon>
        <taxon>Myxococcales</taxon>
        <taxon>Cystobacterineae</taxon>
        <taxon>Archangiaceae</taxon>
        <taxon>Stigmatella</taxon>
    </lineage>
</organism>
<name>Q099F2_STIAD</name>
<evidence type="ECO:0000313" key="1">
    <source>
        <dbReference type="EMBL" id="EAU68364.1"/>
    </source>
</evidence>
<comment type="caution">
    <text evidence="1">The sequence shown here is derived from an EMBL/GenBank/DDBJ whole genome shotgun (WGS) entry which is preliminary data.</text>
</comment>
<proteinExistence type="predicted"/>
<protein>
    <submittedName>
        <fullName evidence="1">Uncharacterized protein</fullName>
    </submittedName>
</protein>
<accession>Q099F2</accession>
<dbReference type="PATRIC" id="fig|378806.16.peg.7677"/>
<dbReference type="SUPFAM" id="SSF49452">
    <property type="entry name" value="Starch-binding domain-like"/>
    <property type="match status" value="1"/>
</dbReference>
<dbReference type="GO" id="GO:0030246">
    <property type="term" value="F:carbohydrate binding"/>
    <property type="evidence" value="ECO:0007669"/>
    <property type="project" value="InterPro"/>
</dbReference>
<evidence type="ECO:0000313" key="2">
    <source>
        <dbReference type="Proteomes" id="UP000032702"/>
    </source>
</evidence>
<sequence>MSHAAGVSRRGHIRVTLKVEMMKKLAMAAVSLLAVGCGPSDDDGDGIADGIRDPNNVSVVVPSTPRGTVSGQVLTTQQRPLPGATVTMTIGSTPSAASATTDEGGNFTFQNVPGGAEVLLTFGKDGFSSLRATSIVPTSAGNVPINNGNASFGPVLLSELNGALKVYVFSPDGRPAAGAQGTLEVDPAGKVLFGASERTTSTVVVEATADAQGLLTFERVPRPAEMQRLQGEYRLSVAALDVNNDGVFEAGGKVVTYSGQALLESGTQRTESLPYAYLPEANLGISHSSIASLKGGSKDPIFNMVRSGEGVSIVFNQPVQPTSVIVGLTDEYSGQLLGFTKSVSGGGTVLTLQPDLPFQPGKEYNLALRAVALNGSATGATQYSNTVSFFGGDLFQPQFTTIESVQFRDVKPAVGYVNGQLDPNEQVYIHFNHVMSRYGAQTASVFFNADLDGNGAVGNAVGEVGNKVGFALLADEPLAPLVTRTPPEEPVFTITASGFTTRYSFRYTGTRPVDFASFPGGVPVVVSFSSIKDPSRNGYANAWGVSQVSDMTTALYNTGAIPPLP</sequence>
<dbReference type="InterPro" id="IPR013784">
    <property type="entry name" value="Carb-bd-like_fold"/>
</dbReference>
<dbReference type="Pfam" id="PF13620">
    <property type="entry name" value="CarboxypepD_reg"/>
    <property type="match status" value="1"/>
</dbReference>
<dbReference type="Proteomes" id="UP000032702">
    <property type="component" value="Unassembled WGS sequence"/>
</dbReference>
<dbReference type="AlphaFoldDB" id="Q099F2"/>
<dbReference type="Gene3D" id="2.60.40.1120">
    <property type="entry name" value="Carboxypeptidase-like, regulatory domain"/>
    <property type="match status" value="1"/>
</dbReference>
<reference evidence="1 2" key="1">
    <citation type="submission" date="2006-04" db="EMBL/GenBank/DDBJ databases">
        <authorList>
            <person name="Nierman W.C."/>
        </authorList>
    </citation>
    <scope>NUCLEOTIDE SEQUENCE [LARGE SCALE GENOMIC DNA]</scope>
    <source>
        <strain evidence="1 2">DW4/3-1</strain>
    </source>
</reference>
<gene>
    <name evidence="1" type="ORF">STIAU_3911</name>
</gene>